<dbReference type="Proteomes" id="UP001465755">
    <property type="component" value="Unassembled WGS sequence"/>
</dbReference>
<comment type="caution">
    <text evidence="1">The sequence shown here is derived from an EMBL/GenBank/DDBJ whole genome shotgun (WGS) entry which is preliminary data.</text>
</comment>
<gene>
    <name evidence="1" type="ORF">WJX73_001166</name>
</gene>
<sequence>MSLSLDTRGVFLYKPDGSHEVTSDQLQDPKALLGLGPRDHVGTQTVWAEGLVDGQVYVSLLFDDSCNIKSGLAPNRSWPSLRGDVVMACYVDVQGKDFQTKMYSIPLQAAFSGEDITRLHRGAALRQPIEIQVQMAAVKAAIQRGA</sequence>
<protein>
    <submittedName>
        <fullName evidence="1">Uncharacterized protein</fullName>
    </submittedName>
</protein>
<dbReference type="EMBL" id="JALJOQ010000077">
    <property type="protein sequence ID" value="KAK9801315.1"/>
    <property type="molecule type" value="Genomic_DNA"/>
</dbReference>
<evidence type="ECO:0000313" key="1">
    <source>
        <dbReference type="EMBL" id="KAK9801315.1"/>
    </source>
</evidence>
<evidence type="ECO:0000313" key="2">
    <source>
        <dbReference type="Proteomes" id="UP001465755"/>
    </source>
</evidence>
<proteinExistence type="predicted"/>
<name>A0AAW1NZZ0_9CHLO</name>
<organism evidence="1 2">
    <name type="scientific">Symbiochloris irregularis</name>
    <dbReference type="NCBI Taxonomy" id="706552"/>
    <lineage>
        <taxon>Eukaryota</taxon>
        <taxon>Viridiplantae</taxon>
        <taxon>Chlorophyta</taxon>
        <taxon>core chlorophytes</taxon>
        <taxon>Trebouxiophyceae</taxon>
        <taxon>Trebouxiales</taxon>
        <taxon>Trebouxiaceae</taxon>
        <taxon>Symbiochloris</taxon>
    </lineage>
</organism>
<accession>A0AAW1NZZ0</accession>
<dbReference type="AlphaFoldDB" id="A0AAW1NZZ0"/>
<reference evidence="1 2" key="1">
    <citation type="journal article" date="2024" name="Nat. Commun.">
        <title>Phylogenomics reveals the evolutionary origins of lichenization in chlorophyte algae.</title>
        <authorList>
            <person name="Puginier C."/>
            <person name="Libourel C."/>
            <person name="Otte J."/>
            <person name="Skaloud P."/>
            <person name="Haon M."/>
            <person name="Grisel S."/>
            <person name="Petersen M."/>
            <person name="Berrin J.G."/>
            <person name="Delaux P.M."/>
            <person name="Dal Grande F."/>
            <person name="Keller J."/>
        </authorList>
    </citation>
    <scope>NUCLEOTIDE SEQUENCE [LARGE SCALE GENOMIC DNA]</scope>
    <source>
        <strain evidence="1 2">SAG 2036</strain>
    </source>
</reference>
<keyword evidence="2" id="KW-1185">Reference proteome</keyword>